<keyword evidence="3 6" id="KW-0812">Transmembrane</keyword>
<evidence type="ECO:0000313" key="8">
    <source>
        <dbReference type="EMBL" id="OOP58442.1"/>
    </source>
</evidence>
<feature type="transmembrane region" description="Helical" evidence="6">
    <location>
        <begin position="6"/>
        <end position="28"/>
    </location>
</feature>
<dbReference type="AlphaFoldDB" id="A0A1S9LZT4"/>
<evidence type="ECO:0000256" key="4">
    <source>
        <dbReference type="ARBA" id="ARBA00022989"/>
    </source>
</evidence>
<name>A0A1S9LZT4_9MOLU</name>
<reference evidence="7 10" key="2">
    <citation type="journal article" date="2023" name="Int. J. Syst. Evol. Microbiol.">
        <title>The observation of taxonomic boundaries for the 16SrII and 16SrXXV phytoplasmas using genome-based delimitation.</title>
        <authorList>
            <person name="Rodrigues Jardim B."/>
            <person name="Tran-Nguyen L.T.T."/>
            <person name="Gambley C."/>
            <person name="Al-Sadi A.M."/>
            <person name="Al-Subhi A.M."/>
            <person name="Foissac X."/>
            <person name="Salar P."/>
            <person name="Cai H."/>
            <person name="Yang J.Y."/>
            <person name="Davis R."/>
            <person name="Jones L."/>
            <person name="Rodoni B."/>
            <person name="Constable F.E."/>
        </authorList>
    </citation>
    <scope>NUCLEOTIDE SEQUENCE [LARGE SCALE GENOMIC DNA]</scope>
    <source>
        <strain evidence="7">BAWM-OMN-P75</strain>
    </source>
</reference>
<keyword evidence="10" id="KW-1185">Reference proteome</keyword>
<proteinExistence type="inferred from homology"/>
<sequence length="70" mass="8181">MTWFETILFLSGLFIGILVGALVMFFGIKKYLEKNPPINKKQIKEMFKQMGRSPSEKQIQQIMLAMKNKK</sequence>
<gene>
    <name evidence="8" type="ORF">B2G44_01885</name>
    <name evidence="7" type="ORF">OC712_01945</name>
</gene>
<keyword evidence="4 6" id="KW-1133">Transmembrane helix</keyword>
<dbReference type="GO" id="GO:0016020">
    <property type="term" value="C:membrane"/>
    <property type="evidence" value="ECO:0007669"/>
    <property type="project" value="UniProtKB-SubCell"/>
</dbReference>
<dbReference type="RefSeq" id="WP_078123152.1">
    <property type="nucleotide sequence ID" value="NZ_JAOSJG010000019.1"/>
</dbReference>
<accession>A0A1S9LZT4</accession>
<evidence type="ECO:0000313" key="7">
    <source>
        <dbReference type="EMBL" id="MEK0309236.1"/>
    </source>
</evidence>
<keyword evidence="5 6" id="KW-0472">Membrane</keyword>
<protein>
    <submittedName>
        <fullName evidence="7">YneF family protein</fullName>
    </submittedName>
</protein>
<evidence type="ECO:0000256" key="6">
    <source>
        <dbReference type="SAM" id="Phobius"/>
    </source>
</evidence>
<evidence type="ECO:0000256" key="3">
    <source>
        <dbReference type="ARBA" id="ARBA00022692"/>
    </source>
</evidence>
<comment type="caution">
    <text evidence="8">The sequence shown here is derived from an EMBL/GenBank/DDBJ whole genome shotgun (WGS) entry which is preliminary data.</text>
</comment>
<dbReference type="Pfam" id="PF03672">
    <property type="entry name" value="UPF0154"/>
    <property type="match status" value="1"/>
</dbReference>
<dbReference type="OrthoDB" id="1769076at2"/>
<dbReference type="STRING" id="180978.B2G44_01885"/>
<dbReference type="InterPro" id="IPR005359">
    <property type="entry name" value="UPF0154"/>
</dbReference>
<organism evidence="8 9">
    <name type="scientific">Candidatus Phytoplasma citri</name>
    <dbReference type="NCBI Taxonomy" id="180978"/>
    <lineage>
        <taxon>Bacteria</taxon>
        <taxon>Bacillati</taxon>
        <taxon>Mycoplasmatota</taxon>
        <taxon>Mollicutes</taxon>
        <taxon>Acholeplasmatales</taxon>
        <taxon>Acholeplasmataceae</taxon>
        <taxon>Candidatus Phytoplasma</taxon>
        <taxon>16SrII (Peanut WB group)</taxon>
    </lineage>
</organism>
<dbReference type="EMBL" id="JAOSJG010000019">
    <property type="protein sequence ID" value="MEK0309236.1"/>
    <property type="molecule type" value="Genomic_DNA"/>
</dbReference>
<evidence type="ECO:0000256" key="1">
    <source>
        <dbReference type="ARBA" id="ARBA00004167"/>
    </source>
</evidence>
<comment type="similarity">
    <text evidence="2">Belongs to the UPF0154 family.</text>
</comment>
<dbReference type="Proteomes" id="UP000189722">
    <property type="component" value="Unassembled WGS sequence"/>
</dbReference>
<evidence type="ECO:0000313" key="10">
    <source>
        <dbReference type="Proteomes" id="UP001383392"/>
    </source>
</evidence>
<evidence type="ECO:0000256" key="2">
    <source>
        <dbReference type="ARBA" id="ARBA00006694"/>
    </source>
</evidence>
<evidence type="ECO:0000313" key="9">
    <source>
        <dbReference type="Proteomes" id="UP000189722"/>
    </source>
</evidence>
<evidence type="ECO:0000256" key="5">
    <source>
        <dbReference type="ARBA" id="ARBA00023136"/>
    </source>
</evidence>
<dbReference type="EMBL" id="MWKN01000061">
    <property type="protein sequence ID" value="OOP58442.1"/>
    <property type="molecule type" value="Genomic_DNA"/>
</dbReference>
<reference evidence="8 9" key="1">
    <citation type="submission" date="2017-02" db="EMBL/GenBank/DDBJ databases">
        <title>A draft genome of 'Candidatus Phytoplasma aurantifolia' the agent of the witches-broom disease of lime.</title>
        <authorList>
            <person name="Foissac X."/>
            <person name="Carle P."/>
        </authorList>
    </citation>
    <scope>NUCLEOTIDE SEQUENCE [LARGE SCALE GENOMIC DNA]</scope>
    <source>
        <strain evidence="8 9">WBDL</strain>
    </source>
</reference>
<comment type="subcellular location">
    <subcellularLocation>
        <location evidence="1">Membrane</location>
        <topology evidence="1">Single-pass membrane protein</topology>
    </subcellularLocation>
</comment>
<dbReference type="Proteomes" id="UP001383392">
    <property type="component" value="Unassembled WGS sequence"/>
</dbReference>